<dbReference type="EMBL" id="JAAATY010000013">
    <property type="protein sequence ID" value="NRN67161.1"/>
    <property type="molecule type" value="Genomic_DNA"/>
</dbReference>
<dbReference type="PANTHER" id="PTHR31157">
    <property type="entry name" value="SCP DOMAIN-CONTAINING PROTEIN"/>
    <property type="match status" value="1"/>
</dbReference>
<proteinExistence type="predicted"/>
<name>A0ABX2F732_9PSEU</name>
<comment type="caution">
    <text evidence="3">The sequence shown here is derived from an EMBL/GenBank/DDBJ whole genome shotgun (WGS) entry which is preliminary data.</text>
</comment>
<sequence length="187" mass="20017">MKGKRFSAQQNRDAPEFGERRKKQAPARLPRVLATGALMVTALAVAPSADAQALAAARTVYDDVVNLTNAERQKVGCPPLTPVAELGRAAQAHSEDMAAHDVMKHEGSDGSTMRTRVERSGYTGWRGLAENVAAGYQSAEAVVTAWMSSSSHRANIVNCQLKDVGVGYATNPNSAYGSFWTQDLGIR</sequence>
<feature type="region of interest" description="Disordered" evidence="1">
    <location>
        <begin position="1"/>
        <end position="28"/>
    </location>
</feature>
<dbReference type="InterPro" id="IPR014044">
    <property type="entry name" value="CAP_dom"/>
</dbReference>
<dbReference type="CDD" id="cd05379">
    <property type="entry name" value="CAP_bacterial"/>
    <property type="match status" value="1"/>
</dbReference>
<protein>
    <submittedName>
        <fullName evidence="3">Cysteine-rich secretory protein family protein</fullName>
    </submittedName>
</protein>
<accession>A0ABX2F732</accession>
<dbReference type="Pfam" id="PF00188">
    <property type="entry name" value="CAP"/>
    <property type="match status" value="1"/>
</dbReference>
<evidence type="ECO:0000256" key="1">
    <source>
        <dbReference type="SAM" id="MobiDB-lite"/>
    </source>
</evidence>
<organism evidence="3 4">
    <name type="scientific">Kibdelosporangium persicum</name>
    <dbReference type="NCBI Taxonomy" id="2698649"/>
    <lineage>
        <taxon>Bacteria</taxon>
        <taxon>Bacillati</taxon>
        <taxon>Actinomycetota</taxon>
        <taxon>Actinomycetes</taxon>
        <taxon>Pseudonocardiales</taxon>
        <taxon>Pseudonocardiaceae</taxon>
        <taxon>Kibdelosporangium</taxon>
    </lineage>
</organism>
<keyword evidence="4" id="KW-1185">Reference proteome</keyword>
<gene>
    <name evidence="3" type="ORF">GC106_43940</name>
</gene>
<evidence type="ECO:0000313" key="4">
    <source>
        <dbReference type="Proteomes" id="UP000763557"/>
    </source>
</evidence>
<evidence type="ECO:0000259" key="2">
    <source>
        <dbReference type="Pfam" id="PF00188"/>
    </source>
</evidence>
<evidence type="ECO:0000313" key="3">
    <source>
        <dbReference type="EMBL" id="NRN67161.1"/>
    </source>
</evidence>
<dbReference type="Proteomes" id="UP000763557">
    <property type="component" value="Unassembled WGS sequence"/>
</dbReference>
<feature type="domain" description="SCP" evidence="2">
    <location>
        <begin position="65"/>
        <end position="183"/>
    </location>
</feature>
<reference evidence="3 4" key="1">
    <citation type="submission" date="2020-01" db="EMBL/GenBank/DDBJ databases">
        <title>Kibdelosporangium persica a novel Actinomycetes from a hot desert in Iran.</title>
        <authorList>
            <person name="Safaei N."/>
            <person name="Zaburannyi N."/>
            <person name="Mueller R."/>
            <person name="Wink J."/>
        </authorList>
    </citation>
    <scope>NUCLEOTIDE SEQUENCE [LARGE SCALE GENOMIC DNA]</scope>
    <source>
        <strain evidence="3 4">4NS15</strain>
    </source>
</reference>
<dbReference type="RefSeq" id="WP_217280854.1">
    <property type="nucleotide sequence ID" value="NZ_CBCSGW010000010.1"/>
</dbReference>
<dbReference type="PANTHER" id="PTHR31157:SF1">
    <property type="entry name" value="SCP DOMAIN-CONTAINING PROTEIN"/>
    <property type="match status" value="1"/>
</dbReference>